<dbReference type="PATRIC" id="fig|1398.22.peg.389"/>
<dbReference type="NCBIfam" id="NF000595">
    <property type="entry name" value="PRK00015.1-3"/>
    <property type="match status" value="1"/>
</dbReference>
<evidence type="ECO:0000259" key="18">
    <source>
        <dbReference type="PROSITE" id="PS51975"/>
    </source>
</evidence>
<evidence type="ECO:0000256" key="17">
    <source>
        <dbReference type="SAM" id="Coils"/>
    </source>
</evidence>
<evidence type="ECO:0000256" key="2">
    <source>
        <dbReference type="ARBA" id="ARBA00001946"/>
    </source>
</evidence>
<dbReference type="GO" id="GO:0032299">
    <property type="term" value="C:ribonuclease H2 complex"/>
    <property type="evidence" value="ECO:0007669"/>
    <property type="project" value="TreeGrafter"/>
</dbReference>
<evidence type="ECO:0000256" key="14">
    <source>
        <dbReference type="HAMAP-Rule" id="MF_00052"/>
    </source>
</evidence>
<name>A0A133L0V2_HEYCO</name>
<evidence type="ECO:0000256" key="9">
    <source>
        <dbReference type="ARBA" id="ARBA00022722"/>
    </source>
</evidence>
<comment type="subcellular location">
    <subcellularLocation>
        <location evidence="4 14">Cytoplasm</location>
    </subcellularLocation>
</comment>
<comment type="similarity">
    <text evidence="5 14 16">Belongs to the RNase HII family.</text>
</comment>
<dbReference type="InterPro" id="IPR022898">
    <property type="entry name" value="RNase_HII"/>
</dbReference>
<evidence type="ECO:0000256" key="6">
    <source>
        <dbReference type="ARBA" id="ARBA00012180"/>
    </source>
</evidence>
<evidence type="ECO:0000256" key="16">
    <source>
        <dbReference type="RuleBase" id="RU003515"/>
    </source>
</evidence>
<comment type="cofactor">
    <cofactor evidence="14 15">
        <name>Mn(2+)</name>
        <dbReference type="ChEBI" id="CHEBI:29035"/>
    </cofactor>
    <cofactor evidence="14 15">
        <name>Mg(2+)</name>
        <dbReference type="ChEBI" id="CHEBI:18420"/>
    </cofactor>
    <text evidence="14 15">Manganese or magnesium. Binds 1 divalent metal ion per monomer in the absence of substrate. May bind a second metal ion after substrate binding.</text>
</comment>
<dbReference type="GO" id="GO:0005737">
    <property type="term" value="C:cytoplasm"/>
    <property type="evidence" value="ECO:0007669"/>
    <property type="project" value="UniProtKB-SubCell"/>
</dbReference>
<keyword evidence="8 14" id="KW-0963">Cytoplasm</keyword>
<evidence type="ECO:0000256" key="4">
    <source>
        <dbReference type="ARBA" id="ARBA00004496"/>
    </source>
</evidence>
<dbReference type="PROSITE" id="PS51975">
    <property type="entry name" value="RNASE_H_2"/>
    <property type="match status" value="1"/>
</dbReference>
<proteinExistence type="inferred from homology"/>
<dbReference type="GO" id="GO:0043137">
    <property type="term" value="P:DNA replication, removal of RNA primer"/>
    <property type="evidence" value="ECO:0007669"/>
    <property type="project" value="TreeGrafter"/>
</dbReference>
<evidence type="ECO:0000313" key="19">
    <source>
        <dbReference type="EMBL" id="KWZ85589.1"/>
    </source>
</evidence>
<evidence type="ECO:0000256" key="13">
    <source>
        <dbReference type="ARBA" id="ARBA00023211"/>
    </source>
</evidence>
<dbReference type="PANTHER" id="PTHR10954">
    <property type="entry name" value="RIBONUCLEASE H2 SUBUNIT A"/>
    <property type="match status" value="1"/>
</dbReference>
<dbReference type="InterPro" id="IPR036397">
    <property type="entry name" value="RNaseH_sf"/>
</dbReference>
<dbReference type="FunFam" id="3.30.420.10:FF:000006">
    <property type="entry name" value="Ribonuclease HII"/>
    <property type="match status" value="1"/>
</dbReference>
<sequence length="264" mass="29415">MLIFRGGETLKISEIEARLQEITNPSDPFIQALGRDERKGAQKALEKWMRKLQKEREQLEKFREMGRFEDALRSHGCRLIAGIDEAGRGPLAGPVVAAAVILPEDFYLPGLNDSKQLSEKQREAFFARIQEETLVGVGFASAEEIDRMNIYEAAKKAMLAALGHLPAAPDHLLIDAMEIPASYPQTSIVKGDAKSISIAAASVVAKVTRDRYMQEMDEKYPGYGFAIHKGYGTKKHLEALMKLGPCPIHRKSFAPIKDRPAIRR</sequence>
<organism evidence="19 20">
    <name type="scientific">Heyndrickxia coagulans</name>
    <name type="common">Weizmannia coagulans</name>
    <dbReference type="NCBI Taxonomy" id="1398"/>
    <lineage>
        <taxon>Bacteria</taxon>
        <taxon>Bacillati</taxon>
        <taxon>Bacillota</taxon>
        <taxon>Bacilli</taxon>
        <taxon>Bacillales</taxon>
        <taxon>Bacillaceae</taxon>
        <taxon>Heyndrickxia</taxon>
    </lineage>
</organism>
<evidence type="ECO:0000256" key="15">
    <source>
        <dbReference type="PROSITE-ProRule" id="PRU01319"/>
    </source>
</evidence>
<feature type="coiled-coil region" evidence="17">
    <location>
        <begin position="38"/>
        <end position="65"/>
    </location>
</feature>
<evidence type="ECO:0000313" key="20">
    <source>
        <dbReference type="Proteomes" id="UP000070376"/>
    </source>
</evidence>
<feature type="binding site" evidence="14 15">
    <location>
        <position position="175"/>
    </location>
    <ligand>
        <name>a divalent metal cation</name>
        <dbReference type="ChEBI" id="CHEBI:60240"/>
    </ligand>
</feature>
<dbReference type="NCBIfam" id="NF000594">
    <property type="entry name" value="PRK00015.1-1"/>
    <property type="match status" value="1"/>
</dbReference>
<dbReference type="GO" id="GO:0006298">
    <property type="term" value="P:mismatch repair"/>
    <property type="evidence" value="ECO:0007669"/>
    <property type="project" value="TreeGrafter"/>
</dbReference>
<dbReference type="EC" id="3.1.26.4" evidence="6 14"/>
<feature type="binding site" evidence="14 15">
    <location>
        <position position="84"/>
    </location>
    <ligand>
        <name>a divalent metal cation</name>
        <dbReference type="ChEBI" id="CHEBI:60240"/>
    </ligand>
</feature>
<dbReference type="GO" id="GO:0003723">
    <property type="term" value="F:RNA binding"/>
    <property type="evidence" value="ECO:0007669"/>
    <property type="project" value="UniProtKB-UniRule"/>
</dbReference>
<protein>
    <recommendedName>
        <fullName evidence="7 14">Ribonuclease HII</fullName>
        <shortName evidence="14">RNase HII</shortName>
        <ecNumber evidence="6 14">3.1.26.4</ecNumber>
    </recommendedName>
</protein>
<keyword evidence="11 14" id="KW-0255">Endonuclease</keyword>
<dbReference type="InterPro" id="IPR001352">
    <property type="entry name" value="RNase_HII/HIII"/>
</dbReference>
<comment type="catalytic activity">
    <reaction evidence="1 14 15 16">
        <text>Endonucleolytic cleavage to 5'-phosphomonoester.</text>
        <dbReference type="EC" id="3.1.26.4"/>
    </reaction>
</comment>
<dbReference type="CDD" id="cd07182">
    <property type="entry name" value="RNase_HII_bacteria_HII_like"/>
    <property type="match status" value="1"/>
</dbReference>
<evidence type="ECO:0000256" key="3">
    <source>
        <dbReference type="ARBA" id="ARBA00004065"/>
    </source>
</evidence>
<keyword evidence="13 14" id="KW-0464">Manganese</keyword>
<dbReference type="EMBL" id="LRPN01000015">
    <property type="protein sequence ID" value="KWZ85589.1"/>
    <property type="molecule type" value="Genomic_DNA"/>
</dbReference>
<feature type="domain" description="RNase H type-2" evidence="18">
    <location>
        <begin position="78"/>
        <end position="264"/>
    </location>
</feature>
<dbReference type="Proteomes" id="UP000070376">
    <property type="component" value="Unassembled WGS sequence"/>
</dbReference>
<dbReference type="Gene3D" id="3.30.420.10">
    <property type="entry name" value="Ribonuclease H-like superfamily/Ribonuclease H"/>
    <property type="match status" value="1"/>
</dbReference>
<reference evidence="20" key="1">
    <citation type="submission" date="2016-01" db="EMBL/GenBank/DDBJ databases">
        <authorList>
            <person name="Mitreva M."/>
            <person name="Pepin K.H."/>
            <person name="Mihindukulasuriya K.A."/>
            <person name="Fulton R."/>
            <person name="Fronick C."/>
            <person name="O'Laughlin M."/>
            <person name="Miner T."/>
            <person name="Herter B."/>
            <person name="Rosa B.A."/>
            <person name="Cordes M."/>
            <person name="Tomlinson C."/>
            <person name="Wollam A."/>
            <person name="Palsikar V.B."/>
            <person name="Mardis E.R."/>
            <person name="Wilson R.K."/>
        </authorList>
    </citation>
    <scope>NUCLEOTIDE SEQUENCE [LARGE SCALE GENOMIC DNA]</scope>
    <source>
        <strain evidence="20">GED7749B</strain>
    </source>
</reference>
<dbReference type="PANTHER" id="PTHR10954:SF18">
    <property type="entry name" value="RIBONUCLEASE HII"/>
    <property type="match status" value="1"/>
</dbReference>
<evidence type="ECO:0000256" key="8">
    <source>
        <dbReference type="ARBA" id="ARBA00022490"/>
    </source>
</evidence>
<gene>
    <name evidence="14" type="primary">rnhB</name>
    <name evidence="19" type="ORF">HMPREF3213_00393</name>
</gene>
<evidence type="ECO:0000256" key="1">
    <source>
        <dbReference type="ARBA" id="ARBA00000077"/>
    </source>
</evidence>
<comment type="cofactor">
    <cofactor evidence="2">
        <name>Mg(2+)</name>
        <dbReference type="ChEBI" id="CHEBI:18420"/>
    </cofactor>
</comment>
<keyword evidence="9 14" id="KW-0540">Nuclease</keyword>
<keyword evidence="10 14" id="KW-0479">Metal-binding</keyword>
<dbReference type="InterPro" id="IPR012337">
    <property type="entry name" value="RNaseH-like_sf"/>
</dbReference>
<keyword evidence="17" id="KW-0175">Coiled coil</keyword>
<evidence type="ECO:0000256" key="7">
    <source>
        <dbReference type="ARBA" id="ARBA00019179"/>
    </source>
</evidence>
<dbReference type="SUPFAM" id="SSF53098">
    <property type="entry name" value="Ribonuclease H-like"/>
    <property type="match status" value="1"/>
</dbReference>
<comment type="function">
    <text evidence="3 14 16">Endonuclease that specifically degrades the RNA of RNA-DNA hybrids.</text>
</comment>
<evidence type="ECO:0000256" key="5">
    <source>
        <dbReference type="ARBA" id="ARBA00007383"/>
    </source>
</evidence>
<evidence type="ECO:0000256" key="11">
    <source>
        <dbReference type="ARBA" id="ARBA00022759"/>
    </source>
</evidence>
<dbReference type="HAMAP" id="MF_00052_B">
    <property type="entry name" value="RNase_HII_B"/>
    <property type="match status" value="1"/>
</dbReference>
<evidence type="ECO:0000256" key="12">
    <source>
        <dbReference type="ARBA" id="ARBA00022801"/>
    </source>
</evidence>
<keyword evidence="12 14" id="KW-0378">Hydrolase</keyword>
<dbReference type="Pfam" id="PF01351">
    <property type="entry name" value="RNase_HII"/>
    <property type="match status" value="1"/>
</dbReference>
<comment type="caution">
    <text evidence="19">The sequence shown here is derived from an EMBL/GenBank/DDBJ whole genome shotgun (WGS) entry which is preliminary data.</text>
</comment>
<dbReference type="AlphaFoldDB" id="A0A133L0V2"/>
<feature type="binding site" evidence="14 15">
    <location>
        <position position="85"/>
    </location>
    <ligand>
        <name>a divalent metal cation</name>
        <dbReference type="ChEBI" id="CHEBI:60240"/>
    </ligand>
</feature>
<accession>A0A133L0V2</accession>
<dbReference type="GO" id="GO:0004523">
    <property type="term" value="F:RNA-DNA hybrid ribonuclease activity"/>
    <property type="evidence" value="ECO:0007669"/>
    <property type="project" value="UniProtKB-UniRule"/>
</dbReference>
<dbReference type="InterPro" id="IPR024567">
    <property type="entry name" value="RNase_HII/HIII_dom"/>
</dbReference>
<evidence type="ECO:0000256" key="10">
    <source>
        <dbReference type="ARBA" id="ARBA00022723"/>
    </source>
</evidence>
<dbReference type="GO" id="GO:0030145">
    <property type="term" value="F:manganese ion binding"/>
    <property type="evidence" value="ECO:0007669"/>
    <property type="project" value="UniProtKB-UniRule"/>
</dbReference>